<proteinExistence type="inferred from homology"/>
<feature type="domain" description="Ribosomal protein mS38 C-terminal" evidence="5">
    <location>
        <begin position="123"/>
        <end position="156"/>
    </location>
</feature>
<name>A0AAV2ZGS7_PYXAD</name>
<keyword evidence="2" id="KW-0496">Mitochondrion</keyword>
<dbReference type="PANTHER" id="PTHR32035">
    <property type="entry name" value="AURORA KINASE A-INTERACTING PROTEIN"/>
    <property type="match status" value="1"/>
</dbReference>
<dbReference type="SMART" id="SM01155">
    <property type="entry name" value="DUF1713"/>
    <property type="match status" value="1"/>
</dbReference>
<comment type="similarity">
    <text evidence="3">Belongs to the mitochondrion-specific ribosomal protein mS38 family.</text>
</comment>
<protein>
    <recommendedName>
        <fullName evidence="4">Small ribosomal subunit protein mS38</fullName>
    </recommendedName>
</protein>
<evidence type="ECO:0000313" key="6">
    <source>
        <dbReference type="EMBL" id="DBA16319.1"/>
    </source>
</evidence>
<dbReference type="AlphaFoldDB" id="A0AAV2ZGS7"/>
<evidence type="ECO:0000313" key="7">
    <source>
        <dbReference type="Proteomes" id="UP001181693"/>
    </source>
</evidence>
<comment type="caution">
    <text evidence="6">The sequence shown here is derived from an EMBL/GenBank/DDBJ whole genome shotgun (WGS) entry which is preliminary data.</text>
</comment>
<evidence type="ECO:0000259" key="5">
    <source>
        <dbReference type="SMART" id="SM01155"/>
    </source>
</evidence>
<sequence>MWLTRLMPHLSSATRLAGCMMPRCLATSQKSFFACYSTRQPQKMHTSPSVWYRHEAELDEVLVPRMMSISPMESLLSSRYSLPKPETSNILEEPEDHIKIYDCPTSLDTEHTDEESGQRDVVQCKNILKIRRRKMNKHKYKKLQKRTKHLRRKILYKRSVKKQKRFEKDLTRIWRKAGLRKAPEGWVTPNIFVKQK</sequence>
<gene>
    <name evidence="6" type="ORF">GDO54_003724</name>
</gene>
<keyword evidence="7" id="KW-1185">Reference proteome</keyword>
<dbReference type="InterPro" id="IPR013177">
    <property type="entry name" value="Ribosomal_mS38_C"/>
</dbReference>
<organism evidence="6 7">
    <name type="scientific">Pyxicephalus adspersus</name>
    <name type="common">African bullfrog</name>
    <dbReference type="NCBI Taxonomy" id="30357"/>
    <lineage>
        <taxon>Eukaryota</taxon>
        <taxon>Metazoa</taxon>
        <taxon>Chordata</taxon>
        <taxon>Craniata</taxon>
        <taxon>Vertebrata</taxon>
        <taxon>Euteleostomi</taxon>
        <taxon>Amphibia</taxon>
        <taxon>Batrachia</taxon>
        <taxon>Anura</taxon>
        <taxon>Neobatrachia</taxon>
        <taxon>Ranoidea</taxon>
        <taxon>Pyxicephalidae</taxon>
        <taxon>Pyxicephalinae</taxon>
        <taxon>Pyxicephalus</taxon>
    </lineage>
</organism>
<comment type="subcellular location">
    <subcellularLocation>
        <location evidence="1">Mitochondrion</location>
    </subcellularLocation>
</comment>
<accession>A0AAV2ZGS7</accession>
<dbReference type="EMBL" id="DYDO01000011">
    <property type="protein sequence ID" value="DBA16319.1"/>
    <property type="molecule type" value="Genomic_DNA"/>
</dbReference>
<evidence type="ECO:0000256" key="2">
    <source>
        <dbReference type="ARBA" id="ARBA00023128"/>
    </source>
</evidence>
<reference evidence="6" key="1">
    <citation type="thesis" date="2020" institute="ProQuest LLC" country="789 East Eisenhower Parkway, Ann Arbor, MI, USA">
        <title>Comparative Genomics and Chromosome Evolution.</title>
        <authorList>
            <person name="Mudd A.B."/>
        </authorList>
    </citation>
    <scope>NUCLEOTIDE SEQUENCE</scope>
    <source>
        <strain evidence="6">1538</strain>
        <tissue evidence="6">Blood</tissue>
    </source>
</reference>
<evidence type="ECO:0000256" key="1">
    <source>
        <dbReference type="ARBA" id="ARBA00004173"/>
    </source>
</evidence>
<dbReference type="Proteomes" id="UP001181693">
    <property type="component" value="Unassembled WGS sequence"/>
</dbReference>
<evidence type="ECO:0000256" key="4">
    <source>
        <dbReference type="ARBA" id="ARBA00035682"/>
    </source>
</evidence>
<evidence type="ECO:0000256" key="3">
    <source>
        <dbReference type="ARBA" id="ARBA00035647"/>
    </source>
</evidence>
<dbReference type="PANTHER" id="PTHR32035:SF3">
    <property type="entry name" value="SMALL RIBOSOMAL SUBUNIT PROTEIN MS38"/>
    <property type="match status" value="1"/>
</dbReference>
<dbReference type="GO" id="GO:0005739">
    <property type="term" value="C:mitochondrion"/>
    <property type="evidence" value="ECO:0007669"/>
    <property type="project" value="UniProtKB-SubCell"/>
</dbReference>
<dbReference type="Pfam" id="PF08213">
    <property type="entry name" value="COX24_C"/>
    <property type="match status" value="1"/>
</dbReference>